<evidence type="ECO:0000313" key="8">
    <source>
        <dbReference type="Proteomes" id="UP000093000"/>
    </source>
</evidence>
<dbReference type="OrthoDB" id="27031at2759"/>
<dbReference type="GO" id="GO:0070182">
    <property type="term" value="F:DNA polymerase binding"/>
    <property type="evidence" value="ECO:0007669"/>
    <property type="project" value="TreeGrafter"/>
</dbReference>
<dbReference type="AlphaFoldDB" id="A0A1C7N957"/>
<dbReference type="GO" id="GO:1990918">
    <property type="term" value="P:double-strand break repair involved in meiotic recombination"/>
    <property type="evidence" value="ECO:0007669"/>
    <property type="project" value="TreeGrafter"/>
</dbReference>
<dbReference type="Proteomes" id="UP000093000">
    <property type="component" value="Unassembled WGS sequence"/>
</dbReference>
<dbReference type="InterPro" id="IPR029448">
    <property type="entry name" value="FANCD2"/>
</dbReference>
<feature type="compositionally biased region" description="Polar residues" evidence="6">
    <location>
        <begin position="1139"/>
        <end position="1153"/>
    </location>
</feature>
<comment type="similarity">
    <text evidence="5">Belongs to the Fanconi anemia protein FANCD2 family.</text>
</comment>
<feature type="region of interest" description="Disordered" evidence="6">
    <location>
        <begin position="1089"/>
        <end position="1260"/>
    </location>
</feature>
<feature type="compositionally biased region" description="Acidic residues" evidence="6">
    <location>
        <begin position="1223"/>
        <end position="1233"/>
    </location>
</feature>
<reference evidence="7 8" key="1">
    <citation type="submission" date="2016-03" db="EMBL/GenBank/DDBJ databases">
        <title>Choanephora cucurbitarum.</title>
        <authorList>
            <person name="Min B."/>
            <person name="Park H."/>
            <person name="Park J.-H."/>
            <person name="Shin H.-D."/>
            <person name="Choi I.-G."/>
        </authorList>
    </citation>
    <scope>NUCLEOTIDE SEQUENCE [LARGE SCALE GENOMIC DNA]</scope>
    <source>
        <strain evidence="7 8">KUS-F28377</strain>
    </source>
</reference>
<evidence type="ECO:0000313" key="7">
    <source>
        <dbReference type="EMBL" id="OBZ85627.1"/>
    </source>
</evidence>
<evidence type="ECO:0000256" key="5">
    <source>
        <dbReference type="ARBA" id="ARBA00093456"/>
    </source>
</evidence>
<proteinExistence type="inferred from homology"/>
<gene>
    <name evidence="7" type="primary">FANCD2</name>
    <name evidence="7" type="ORF">A0J61_06323</name>
</gene>
<dbReference type="GO" id="GO:0007129">
    <property type="term" value="P:homologous chromosome pairing at meiosis"/>
    <property type="evidence" value="ECO:0007669"/>
    <property type="project" value="TreeGrafter"/>
</dbReference>
<evidence type="ECO:0000256" key="6">
    <source>
        <dbReference type="SAM" id="MobiDB-lite"/>
    </source>
</evidence>
<dbReference type="Pfam" id="PF14631">
    <property type="entry name" value="FancD2"/>
    <property type="match status" value="3"/>
</dbReference>
<dbReference type="GO" id="GO:0036297">
    <property type="term" value="P:interstrand cross-link repair"/>
    <property type="evidence" value="ECO:0007669"/>
    <property type="project" value="TreeGrafter"/>
</dbReference>
<dbReference type="GO" id="GO:0031573">
    <property type="term" value="P:mitotic intra-S DNA damage checkpoint signaling"/>
    <property type="evidence" value="ECO:0007669"/>
    <property type="project" value="TreeGrafter"/>
</dbReference>
<feature type="compositionally biased region" description="Acidic residues" evidence="6">
    <location>
        <begin position="1155"/>
        <end position="1191"/>
    </location>
</feature>
<dbReference type="PANTHER" id="PTHR32086">
    <property type="entry name" value="FANCONI ANEMIA GROUP D2 PROTEIN"/>
    <property type="match status" value="1"/>
</dbReference>
<dbReference type="GO" id="GO:0005634">
    <property type="term" value="C:nucleus"/>
    <property type="evidence" value="ECO:0007669"/>
    <property type="project" value="UniProtKB-SubCell"/>
</dbReference>
<dbReference type="EMBL" id="LUGH01000377">
    <property type="protein sequence ID" value="OBZ85627.1"/>
    <property type="molecule type" value="Genomic_DNA"/>
</dbReference>
<sequence length="1260" mass="144813">MYSPIDFTSIIQITPTVIQCEIITSLPDIVNDSEHKPIVVYLKELMNDSSELTVPILDALSNLTLHSESLDDVRETVLERLESAEIDDLATIVKFLLQTVTPTTIDMVVYGIRQKLDFRSLGKLQQQQAKHAEALILESIKLGLQFHKFVCDAWLRSVVALESQMDYQSNYWSTILSLSESILRSSQQNQLLSPCASTLYTASFKAADVYYRQEIIGALVTHIGSGIEAEMNVALNVLLKLVKHNVSQVAVYSVFVKGILDYLDNLNVYQIRTLFDIFSLLALTTGNASDGSANLWSDIQIVIRKQLSNPREKYKNIGIIASLCSVKVLGSRQLCEDYQPEQSAGSSTQTTGKSYTNAMRHPLLRQATNLLELALRYSKEYPHCIALVYDELAHMFAEEDMDERFIAWVKENMASDFTEFYVVATADAVEYINQSVISQYTKLMPELQMGLDGENDQIAVKFYEVIYSPEIKKKKSMIVPMCSIFNLIQSCEQQLNQGSLVEIDALFGCSIVLFKIDDEHELNTEELEYACDMLFYTINWFRELLNAFMFTKEEENFRTRLITRLRNIIEMEQLMSQLMQQLPNYVPLEFQQTHSVAIEETALQIARFSKDSPEPTNKAVKKATKSSHIKFGSIVDLRAYMRAFEIHLLEMLKYNEEIEEEDERMTYEEINYILDDMNQKLNIKIGSPSTSTAGKKKAISDESKYPTCNSVMLARMDTRKLMQKMIGYLPNLLQVLEKLYADIQSKDIDPGRVQGSEELVLAVSHIFNILYKLFHWSDIQNSDNQDILHSAIIAIVNRNTSGKQKGKSVASTNGFEQAFHYLSQFGNNMPQAKTAVLLFKILQRLMTLSEQSSDQVKRDALGVVKQIISTSWFDWRDIRKEIQFLFEQYIELSKNSLEVLHDIVNDELPKFEEERGLKEYPLLREDTIVDHYQAIINQIVKSFDLLKETDQDVEVTLLQTAQIVKSFERVTNYVKTREQKLLIGILLRTSRTYIEQFTKHSIPFFTKIFKQHKNSILAIFKDFQTSTRMLQIICSHVKVLKEVQLAAYVPTLKKVLEIVIYQVKMLLTENHIPPSAFFMGALKHRDMRGAEVSSQIPHEPSDEEMEEDVNDQEEENILNDDTPARKVYKPTRRRRKNASPLTPQDYRTSSVVPSSEEEEEEEADEQLPDDEEEEEEEEDRLPDEEGSGEEDSPGRGGISIKRKRREEGDEDEIIIRFDNNQSNEDEEEEEEDTSATKLTKQQTKRKRLGVGRYNKPSNKR</sequence>
<dbReference type="InParanoid" id="A0A1C7N957"/>
<dbReference type="GO" id="GO:0000793">
    <property type="term" value="C:condensed chromosome"/>
    <property type="evidence" value="ECO:0007669"/>
    <property type="project" value="TreeGrafter"/>
</dbReference>
<accession>A0A1C7N957</accession>
<dbReference type="PANTHER" id="PTHR32086:SF0">
    <property type="entry name" value="FANCONI ANEMIA GROUP D2 PROTEIN"/>
    <property type="match status" value="1"/>
</dbReference>
<organism evidence="7 8">
    <name type="scientific">Choanephora cucurbitarum</name>
    <dbReference type="NCBI Taxonomy" id="101091"/>
    <lineage>
        <taxon>Eukaryota</taxon>
        <taxon>Fungi</taxon>
        <taxon>Fungi incertae sedis</taxon>
        <taxon>Mucoromycota</taxon>
        <taxon>Mucoromycotina</taxon>
        <taxon>Mucoromycetes</taxon>
        <taxon>Mucorales</taxon>
        <taxon>Mucorineae</taxon>
        <taxon>Choanephoraceae</taxon>
        <taxon>Choanephoroideae</taxon>
        <taxon>Choanephora</taxon>
    </lineage>
</organism>
<feature type="compositionally biased region" description="Acidic residues" evidence="6">
    <location>
        <begin position="1101"/>
        <end position="1118"/>
    </location>
</feature>
<dbReference type="STRING" id="101091.A0A1C7N957"/>
<comment type="subcellular location">
    <subcellularLocation>
        <location evidence="1">Nucleus</location>
    </subcellularLocation>
</comment>
<keyword evidence="3" id="KW-0832">Ubl conjugation</keyword>
<keyword evidence="2" id="KW-1017">Isopeptide bond</keyword>
<protein>
    <submittedName>
        <fullName evidence="7">Fanconi anemia group D2 protein</fullName>
    </submittedName>
</protein>
<name>A0A1C7N957_9FUNG</name>
<evidence type="ECO:0000256" key="4">
    <source>
        <dbReference type="ARBA" id="ARBA00023242"/>
    </source>
</evidence>
<evidence type="ECO:0000256" key="3">
    <source>
        <dbReference type="ARBA" id="ARBA00022843"/>
    </source>
</evidence>
<comment type="caution">
    <text evidence="7">The sequence shown here is derived from an EMBL/GenBank/DDBJ whole genome shotgun (WGS) entry which is preliminary data.</text>
</comment>
<keyword evidence="8" id="KW-1185">Reference proteome</keyword>
<keyword evidence="4" id="KW-0539">Nucleus</keyword>
<evidence type="ECO:0000256" key="1">
    <source>
        <dbReference type="ARBA" id="ARBA00004123"/>
    </source>
</evidence>
<feature type="compositionally biased region" description="Basic residues" evidence="6">
    <location>
        <begin position="1126"/>
        <end position="1137"/>
    </location>
</feature>
<evidence type="ECO:0000256" key="2">
    <source>
        <dbReference type="ARBA" id="ARBA00022499"/>
    </source>
</evidence>